<dbReference type="RefSeq" id="WP_079703729.1">
    <property type="nucleotide sequence ID" value="NZ_FUYR01000004.1"/>
</dbReference>
<protein>
    <submittedName>
        <fullName evidence="1">Uncharacterized protein</fullName>
    </submittedName>
</protein>
<dbReference type="OrthoDB" id="1111796at2"/>
<proteinExistence type="predicted"/>
<accession>A0A1T5EUH6</accession>
<dbReference type="AlphaFoldDB" id="A0A1T5EUH6"/>
<evidence type="ECO:0000313" key="1">
    <source>
        <dbReference type="EMBL" id="SKB87597.1"/>
    </source>
</evidence>
<evidence type="ECO:0000313" key="2">
    <source>
        <dbReference type="Proteomes" id="UP000189981"/>
    </source>
</evidence>
<dbReference type="EMBL" id="FUYR01000004">
    <property type="protein sequence ID" value="SKB87597.1"/>
    <property type="molecule type" value="Genomic_DNA"/>
</dbReference>
<name>A0A1T5EUH6_9SPHI</name>
<reference evidence="2" key="1">
    <citation type="submission" date="2017-02" db="EMBL/GenBank/DDBJ databases">
        <authorList>
            <person name="Varghese N."/>
            <person name="Submissions S."/>
        </authorList>
    </citation>
    <scope>NUCLEOTIDE SEQUENCE [LARGE SCALE GENOMIC DNA]</scope>
    <source>
        <strain evidence="2">DSM 22385</strain>
    </source>
</reference>
<dbReference type="Proteomes" id="UP000189981">
    <property type="component" value="Unassembled WGS sequence"/>
</dbReference>
<sequence>MKKTCFLLLLIFSLTKLQGQILNDSLEYRIRPDSLKTGELHLSVHNFNYMRNYEYFNKIQDGHTLFGGQLEPQLLYYAHPRLSISAGVHLRKDFGGRGIYRTFPLFSVKYQKHNTTLINGVLEGNIHHRMIEPIYDFEKKITEPVEYGTQFIIENKSFFLDAFINWKRMIYKPSPDQEQILGGASMAISLVDNTKLSLSIPVQLTVFHQGGQIDVTNVPLQTLVNSALGFKLKIPLQGFVNAFRSENYYTHFRDLSFTSVQAFSTGGGWFLNSGIDTKYGSLLGTYWNADKFISTQGMPIYQSVSQHIKHAGYTEAHRRLLMIRYSYQKRLIPNLYLDFRFEPLMDLNRPKGKKKIEFSNSSFLVYRQEFRLLKKSNR</sequence>
<gene>
    <name evidence="1" type="ORF">SAMN05661099_3228</name>
</gene>
<organism evidence="1 2">
    <name type="scientific">Daejeonella lutea</name>
    <dbReference type="NCBI Taxonomy" id="572036"/>
    <lineage>
        <taxon>Bacteria</taxon>
        <taxon>Pseudomonadati</taxon>
        <taxon>Bacteroidota</taxon>
        <taxon>Sphingobacteriia</taxon>
        <taxon>Sphingobacteriales</taxon>
        <taxon>Sphingobacteriaceae</taxon>
        <taxon>Daejeonella</taxon>
    </lineage>
</organism>
<keyword evidence="2" id="KW-1185">Reference proteome</keyword>